<feature type="transmembrane region" description="Helical" evidence="10">
    <location>
        <begin position="467"/>
        <end position="484"/>
    </location>
</feature>
<keyword evidence="5 10" id="KW-0812">Transmembrane</keyword>
<accession>A0A1D7UX81</accession>
<dbReference type="EMBL" id="CP015217">
    <property type="protein sequence ID" value="AOP34197.1"/>
    <property type="molecule type" value="Genomic_DNA"/>
</dbReference>
<feature type="transmembrane region" description="Helical" evidence="10">
    <location>
        <begin position="146"/>
        <end position="167"/>
    </location>
</feature>
<keyword evidence="6 10" id="KW-1133">Transmembrane helix</keyword>
<organism evidence="11 12">
    <name type="scientific">Leptospira tipperaryensis</name>
    <dbReference type="NCBI Taxonomy" id="2564040"/>
    <lineage>
        <taxon>Bacteria</taxon>
        <taxon>Pseudomonadati</taxon>
        <taxon>Spirochaetota</taxon>
        <taxon>Spirochaetia</taxon>
        <taxon>Leptospirales</taxon>
        <taxon>Leptospiraceae</taxon>
        <taxon>Leptospira</taxon>
    </lineage>
</organism>
<evidence type="ECO:0000256" key="2">
    <source>
        <dbReference type="ARBA" id="ARBA00010323"/>
    </source>
</evidence>
<evidence type="ECO:0000256" key="3">
    <source>
        <dbReference type="ARBA" id="ARBA00022475"/>
    </source>
</evidence>
<comment type="similarity">
    <text evidence="2 9">Belongs to the membrane-bound acyltransferase family.</text>
</comment>
<feature type="transmembrane region" description="Helical" evidence="10">
    <location>
        <begin position="6"/>
        <end position="23"/>
    </location>
</feature>
<dbReference type="PIRSF" id="PIRSF016636">
    <property type="entry name" value="AlgI_DltB"/>
    <property type="match status" value="1"/>
</dbReference>
<dbReference type="InterPro" id="IPR004299">
    <property type="entry name" value="MBOAT_fam"/>
</dbReference>
<dbReference type="GO" id="GO:0005886">
    <property type="term" value="C:plasma membrane"/>
    <property type="evidence" value="ECO:0007669"/>
    <property type="project" value="UniProtKB-SubCell"/>
</dbReference>
<evidence type="ECO:0000256" key="7">
    <source>
        <dbReference type="ARBA" id="ARBA00023136"/>
    </source>
</evidence>
<keyword evidence="12" id="KW-1185">Reference proteome</keyword>
<feature type="transmembrane region" description="Helical" evidence="10">
    <location>
        <begin position="30"/>
        <end position="61"/>
    </location>
</feature>
<keyword evidence="3 9" id="KW-1003">Cell membrane</keyword>
<evidence type="ECO:0000256" key="9">
    <source>
        <dbReference type="PIRNR" id="PIRNR016636"/>
    </source>
</evidence>
<feature type="transmembrane region" description="Helical" evidence="10">
    <location>
        <begin position="357"/>
        <end position="378"/>
    </location>
</feature>
<evidence type="ECO:0000256" key="1">
    <source>
        <dbReference type="ARBA" id="ARBA00004651"/>
    </source>
</evidence>
<dbReference type="InterPro" id="IPR028362">
    <property type="entry name" value="AlgI"/>
</dbReference>
<evidence type="ECO:0000256" key="4">
    <source>
        <dbReference type="ARBA" id="ARBA00022679"/>
    </source>
</evidence>
<dbReference type="GO" id="GO:0042121">
    <property type="term" value="P:alginic acid biosynthetic process"/>
    <property type="evidence" value="ECO:0007669"/>
    <property type="project" value="InterPro"/>
</dbReference>
<dbReference type="AlphaFoldDB" id="A0A1D7UX81"/>
<keyword evidence="8 9" id="KW-0012">Acyltransferase</keyword>
<dbReference type="PANTHER" id="PTHR13285:SF23">
    <property type="entry name" value="TEICHOIC ACID D-ALANYLTRANSFERASE"/>
    <property type="match status" value="1"/>
</dbReference>
<sequence>MLFNSVTFAIFFAVVYTIYWFIPKKNRPDFLILSSAFFYIWFSWIFFFHFVFVILLNYFLYKKIKLDRENSKRWMITAVLFNCINLGFFKYFYFFSRVLADLTGYPFFQEIQGIVHIILPLAISFYSFQMIAAAVDAKRNPDGELISIQGYFLFVLFFPVLIAGPIMRTGDFFPNLKNLEPNRDKIYNGSYLMISGLVKKVLIADPASGLISPIFSNPEVYDSTSLILAGIGYSIQVFCDFSGLTDMARGVGALLGFYLPENFKAPFFSLSGRELWQRWHITLSFWLRDYIYFSLGGSRAAQWRTHLNLILTMTIGGFWHGADYTFIAWGFYWGVLLAGERYLENTLGWKLTPEKNAILKVFKAAIIFLLFSFSAVLFRANNAKTMVQHVLGIFKNSPSSIESEISSSSTSAWIGEAGRLVDGNSFFLLNQMENVEKFFYLFLALVLFNWVQYVPDFWKRFRKYDPWLLTFVGVLTVFLLALFSEDSGAFIYYKF</sequence>
<comment type="subcellular location">
    <subcellularLocation>
        <location evidence="1">Cell membrane</location>
        <topology evidence="1">Multi-pass membrane protein</topology>
    </subcellularLocation>
</comment>
<evidence type="ECO:0000313" key="11">
    <source>
        <dbReference type="EMBL" id="AOP34197.1"/>
    </source>
</evidence>
<dbReference type="InterPro" id="IPR024194">
    <property type="entry name" value="Ac/AlaTfrase_AlgI/DltB"/>
</dbReference>
<evidence type="ECO:0000256" key="8">
    <source>
        <dbReference type="ARBA" id="ARBA00023315"/>
    </source>
</evidence>
<protein>
    <submittedName>
        <fullName evidence="11">Acyltransferase</fullName>
    </submittedName>
</protein>
<evidence type="ECO:0000256" key="10">
    <source>
        <dbReference type="SAM" id="Phobius"/>
    </source>
</evidence>
<name>A0A1D7UX81_9LEPT</name>
<gene>
    <name evidence="11" type="ORF">A0128_10275</name>
</gene>
<feature type="transmembrane region" description="Helical" evidence="10">
    <location>
        <begin position="114"/>
        <end position="134"/>
    </location>
</feature>
<feature type="transmembrane region" description="Helical" evidence="10">
    <location>
        <begin position="73"/>
        <end position="93"/>
    </location>
</feature>
<dbReference type="OrthoDB" id="342391at2"/>
<feature type="transmembrane region" description="Helical" evidence="10">
    <location>
        <begin position="309"/>
        <end position="337"/>
    </location>
</feature>
<dbReference type="PIRSF" id="PIRSF500217">
    <property type="entry name" value="AlgI"/>
    <property type="match status" value="1"/>
</dbReference>
<keyword evidence="7 9" id="KW-0472">Membrane</keyword>
<dbReference type="InterPro" id="IPR051085">
    <property type="entry name" value="MB_O-acyltransferase"/>
</dbReference>
<feature type="transmembrane region" description="Helical" evidence="10">
    <location>
        <begin position="438"/>
        <end position="455"/>
    </location>
</feature>
<dbReference type="PANTHER" id="PTHR13285">
    <property type="entry name" value="ACYLTRANSFERASE"/>
    <property type="match status" value="1"/>
</dbReference>
<dbReference type="KEGG" id="laj:A0128_10275"/>
<keyword evidence="4 9" id="KW-0808">Transferase</keyword>
<dbReference type="Proteomes" id="UP000094197">
    <property type="component" value="Chromosome 1"/>
</dbReference>
<dbReference type="RefSeq" id="WP_069607424.1">
    <property type="nucleotide sequence ID" value="NZ_CP015217.1"/>
</dbReference>
<evidence type="ECO:0000313" key="12">
    <source>
        <dbReference type="Proteomes" id="UP000094197"/>
    </source>
</evidence>
<dbReference type="GO" id="GO:0016746">
    <property type="term" value="F:acyltransferase activity"/>
    <property type="evidence" value="ECO:0007669"/>
    <property type="project" value="UniProtKB-KW"/>
</dbReference>
<dbReference type="Pfam" id="PF03062">
    <property type="entry name" value="MBOAT"/>
    <property type="match status" value="1"/>
</dbReference>
<evidence type="ECO:0000256" key="5">
    <source>
        <dbReference type="ARBA" id="ARBA00022692"/>
    </source>
</evidence>
<proteinExistence type="inferred from homology"/>
<evidence type="ECO:0000256" key="6">
    <source>
        <dbReference type="ARBA" id="ARBA00022989"/>
    </source>
</evidence>
<reference evidence="11 12" key="1">
    <citation type="submission" date="2016-04" db="EMBL/GenBank/DDBJ databases">
        <title>Complete genome seqeunce of Leptospira alstonii serovar Room22.</title>
        <authorList>
            <person name="Nally J.E."/>
            <person name="Bayles D.O."/>
            <person name="Hurley D."/>
            <person name="Fanning S."/>
            <person name="McMahon B.J."/>
            <person name="Arent Z."/>
        </authorList>
    </citation>
    <scope>NUCLEOTIDE SEQUENCE [LARGE SCALE GENOMIC DNA]</scope>
    <source>
        <strain evidence="11 12">GWTS #1</strain>
    </source>
</reference>